<organism evidence="1">
    <name type="scientific">Podoviridae sp. ct7Kl21</name>
    <dbReference type="NCBI Taxonomy" id="2826541"/>
    <lineage>
        <taxon>Viruses</taxon>
        <taxon>Duplodnaviria</taxon>
        <taxon>Heunggongvirae</taxon>
        <taxon>Uroviricota</taxon>
        <taxon>Caudoviricetes</taxon>
    </lineage>
</organism>
<reference evidence="1" key="1">
    <citation type="journal article" date="2021" name="Proc. Natl. Acad. Sci. U.S.A.">
        <title>A Catalog of Tens of Thousands of Viruses from Human Metagenomes Reveals Hidden Associations with Chronic Diseases.</title>
        <authorList>
            <person name="Tisza M.J."/>
            <person name="Buck C.B."/>
        </authorList>
    </citation>
    <scope>NUCLEOTIDE SEQUENCE</scope>
    <source>
        <strain evidence="1">Ct7Kl21</strain>
    </source>
</reference>
<dbReference type="EMBL" id="BK014880">
    <property type="protein sequence ID" value="DAD80140.1"/>
    <property type="molecule type" value="Genomic_DNA"/>
</dbReference>
<evidence type="ECO:0000313" key="1">
    <source>
        <dbReference type="EMBL" id="DAD80140.1"/>
    </source>
</evidence>
<name>A0A8S5MD35_9CAUD</name>
<sequence>MISEKGLCKILKSAFKNGGYSVIQVRSQAEAQAPSWRRNEIIINGATWAVRCITEDLPKAASVQIVDDVGYMPMDAVTVQKNQPNQTMLESVAGTRGSDLERVAAGGVRMRQIPVIFRERWQLYQTENGDVYAFDTELLKLIDFKEAEPSAFMSKNGHLGVFAWGDSTVYIAPGRFSGANEEKILYIAGLDWENQIDTDDPVANVSLFDEDRDEPLVDREE</sequence>
<protein>
    <submittedName>
        <fullName evidence="1">Uncharacterized protein</fullName>
    </submittedName>
</protein>
<accession>A0A8S5MD35</accession>
<proteinExistence type="predicted"/>